<dbReference type="Gene3D" id="3.30.70.2210">
    <property type="match status" value="1"/>
</dbReference>
<dbReference type="InterPro" id="IPR054016">
    <property type="entry name" value="FKBP26_IF"/>
</dbReference>
<evidence type="ECO:0000313" key="9">
    <source>
        <dbReference type="Proteomes" id="UP000604391"/>
    </source>
</evidence>
<proteinExistence type="inferred from homology"/>
<dbReference type="PROSITE" id="PS50059">
    <property type="entry name" value="FKBP_PPIASE"/>
    <property type="match status" value="1"/>
</dbReference>
<dbReference type="Pfam" id="PF22199">
    <property type="entry name" value="FKBP26_IF"/>
    <property type="match status" value="1"/>
</dbReference>
<evidence type="ECO:0000256" key="3">
    <source>
        <dbReference type="ARBA" id="ARBA00023110"/>
    </source>
</evidence>
<evidence type="ECO:0000313" key="8">
    <source>
        <dbReference type="EMBL" id="HIJ99238.1"/>
    </source>
</evidence>
<comment type="caution">
    <text evidence="8">The sequence shown here is derived from an EMBL/GenBank/DDBJ whole genome shotgun (WGS) entry which is preliminary data.</text>
</comment>
<keyword evidence="9" id="KW-1185">Reference proteome</keyword>
<comment type="catalytic activity">
    <reaction evidence="1 5 6">
        <text>[protein]-peptidylproline (omega=180) = [protein]-peptidylproline (omega=0)</text>
        <dbReference type="Rhea" id="RHEA:16237"/>
        <dbReference type="Rhea" id="RHEA-COMP:10747"/>
        <dbReference type="Rhea" id="RHEA-COMP:10748"/>
        <dbReference type="ChEBI" id="CHEBI:83833"/>
        <dbReference type="ChEBI" id="CHEBI:83834"/>
        <dbReference type="EC" id="5.2.1.8"/>
    </reaction>
</comment>
<dbReference type="EMBL" id="DVAD01000001">
    <property type="protein sequence ID" value="HIJ99238.1"/>
    <property type="molecule type" value="Genomic_DNA"/>
</dbReference>
<dbReference type="PANTHER" id="PTHR47861:SF2">
    <property type="entry name" value="LONG-TYPE PEPTIDYL-PROLYL CIS-TRANS ISOMERASE"/>
    <property type="match status" value="1"/>
</dbReference>
<dbReference type="Proteomes" id="UP000604391">
    <property type="component" value="Unassembled WGS sequence"/>
</dbReference>
<dbReference type="InterPro" id="IPR040825">
    <property type="entry name" value="FKBP26_C"/>
</dbReference>
<evidence type="ECO:0000256" key="4">
    <source>
        <dbReference type="ARBA" id="ARBA00023235"/>
    </source>
</evidence>
<dbReference type="InterPro" id="IPR046357">
    <property type="entry name" value="PPIase_dom_sf"/>
</dbReference>
<keyword evidence="4 5" id="KW-0413">Isomerase</keyword>
<dbReference type="InterPro" id="IPR001179">
    <property type="entry name" value="PPIase_FKBP_dom"/>
</dbReference>
<dbReference type="GO" id="GO:0003755">
    <property type="term" value="F:peptidyl-prolyl cis-trans isomerase activity"/>
    <property type="evidence" value="ECO:0007669"/>
    <property type="project" value="UniProtKB-UniRule"/>
</dbReference>
<comment type="similarity">
    <text evidence="2 6">Belongs to the FKBP-type PPIase family.</text>
</comment>
<feature type="domain" description="PPIase FKBP-type" evidence="7">
    <location>
        <begin position="8"/>
        <end position="97"/>
    </location>
</feature>
<dbReference type="Gene3D" id="2.40.10.330">
    <property type="match status" value="1"/>
</dbReference>
<protein>
    <recommendedName>
        <fullName evidence="6">Peptidyl-prolyl cis-trans isomerase</fullName>
        <ecNumber evidence="6">5.2.1.8</ecNumber>
    </recommendedName>
</protein>
<gene>
    <name evidence="8" type="ORF">H1011_00230</name>
</gene>
<evidence type="ECO:0000259" key="7">
    <source>
        <dbReference type="PROSITE" id="PS50059"/>
    </source>
</evidence>
<dbReference type="Pfam" id="PF00254">
    <property type="entry name" value="FKBP_C"/>
    <property type="match status" value="1"/>
</dbReference>
<dbReference type="AlphaFoldDB" id="A0A832UXT3"/>
<dbReference type="InterPro" id="IPR048261">
    <property type="entry name" value="SlpA/SlyD-like_ins_sf"/>
</dbReference>
<keyword evidence="3 5" id="KW-0697">Rotamase</keyword>
<evidence type="ECO:0000256" key="6">
    <source>
        <dbReference type="RuleBase" id="RU003915"/>
    </source>
</evidence>
<dbReference type="Pfam" id="PF18046">
    <property type="entry name" value="FKBP26_C"/>
    <property type="match status" value="1"/>
</dbReference>
<dbReference type="EC" id="5.2.1.8" evidence="6"/>
<dbReference type="PANTHER" id="PTHR47861">
    <property type="entry name" value="FKBP-TYPE PEPTIDYL-PROLYL CIS-TRANS ISOMERASE SLYD"/>
    <property type="match status" value="1"/>
</dbReference>
<evidence type="ECO:0000256" key="1">
    <source>
        <dbReference type="ARBA" id="ARBA00000971"/>
    </source>
</evidence>
<dbReference type="SUPFAM" id="SSF54534">
    <property type="entry name" value="FKBP-like"/>
    <property type="match status" value="1"/>
</dbReference>
<dbReference type="Gene3D" id="3.10.50.40">
    <property type="match status" value="1"/>
</dbReference>
<name>A0A832UXT3_9ARCH</name>
<accession>A0A832UXT3</accession>
<evidence type="ECO:0000256" key="5">
    <source>
        <dbReference type="PROSITE-ProRule" id="PRU00277"/>
    </source>
</evidence>
<reference evidence="8 9" key="1">
    <citation type="journal article" name="Nat. Commun.">
        <title>Undinarchaeota illuminate DPANN phylogeny and the impact of gene transfer on archaeal evolution.</title>
        <authorList>
            <person name="Dombrowski N."/>
            <person name="Williams T.A."/>
            <person name="Sun J."/>
            <person name="Woodcroft B.J."/>
            <person name="Lee J.H."/>
            <person name="Minh B.Q."/>
            <person name="Rinke C."/>
            <person name="Spang A."/>
        </authorList>
    </citation>
    <scope>NUCLEOTIDE SEQUENCE [LARGE SCALE GENOMIC DNA]</scope>
    <source>
        <strain evidence="8">MAG_bin17</strain>
    </source>
</reference>
<evidence type="ECO:0000256" key="2">
    <source>
        <dbReference type="ARBA" id="ARBA00006577"/>
    </source>
</evidence>
<organism evidence="8 9">
    <name type="scientific">Candidatus Undinarchaeum marinum</name>
    <dbReference type="NCBI Taxonomy" id="2756141"/>
    <lineage>
        <taxon>Archaea</taxon>
        <taxon>Candidatus Undinarchaeota</taxon>
        <taxon>Candidatus Undinarchaeia</taxon>
        <taxon>Candidatus Undinarchaeales</taxon>
        <taxon>Candidatus Undinarchaeaceae</taxon>
        <taxon>Candidatus Undinarchaeum</taxon>
    </lineage>
</organism>
<sequence length="228" mass="25509">MVDKISKGDFINVDYTGSEKDTGRVFDTTNEVLAKKENIYNEDSKFGTITLVVGAGHVLPGLDKELTSLSVGDKKKITISKEDAFGSKDSDLVKLVPRSVFKRSRMNPVPGMPVEVGGRQGIVKTVSGGRINVDFNHPLAGKELEYEIEVKGKVTDQKEKVLSFFYLHLPKLDLKDLDIKISSGIAEIRTPNDENTRRYISMVKPIISRDILNYISEIKRITFIDVFE</sequence>